<evidence type="ECO:0000256" key="2">
    <source>
        <dbReference type="SAM" id="Coils"/>
    </source>
</evidence>
<keyword evidence="2" id="KW-0175">Coiled coil</keyword>
<name>A0A1Q3DIL0_CEPFO</name>
<dbReference type="Gene3D" id="3.10.10.10">
    <property type="entry name" value="HIV Type 1 Reverse Transcriptase, subunit A, domain 1"/>
    <property type="match status" value="1"/>
</dbReference>
<reference evidence="5" key="1">
    <citation type="submission" date="2016-04" db="EMBL/GenBank/DDBJ databases">
        <title>Cephalotus genome sequencing.</title>
        <authorList>
            <person name="Fukushima K."/>
            <person name="Hasebe M."/>
            <person name="Fang X."/>
        </authorList>
    </citation>
    <scope>NUCLEOTIDE SEQUENCE [LARGE SCALE GENOMIC DNA]</scope>
    <source>
        <strain evidence="5">cv. St1</strain>
    </source>
</reference>
<feature type="domain" description="Retropepsins" evidence="3">
    <location>
        <begin position="144"/>
        <end position="237"/>
    </location>
</feature>
<dbReference type="Pfam" id="PF00077">
    <property type="entry name" value="RVP"/>
    <property type="match status" value="1"/>
</dbReference>
<dbReference type="InterPro" id="IPR018061">
    <property type="entry name" value="Retropepsins"/>
</dbReference>
<accession>A0A1Q3DIL0</accession>
<dbReference type="OrthoDB" id="1743486at2759"/>
<organism evidence="4 5">
    <name type="scientific">Cephalotus follicularis</name>
    <name type="common">Albany pitcher plant</name>
    <dbReference type="NCBI Taxonomy" id="3775"/>
    <lineage>
        <taxon>Eukaryota</taxon>
        <taxon>Viridiplantae</taxon>
        <taxon>Streptophyta</taxon>
        <taxon>Embryophyta</taxon>
        <taxon>Tracheophyta</taxon>
        <taxon>Spermatophyta</taxon>
        <taxon>Magnoliopsida</taxon>
        <taxon>eudicotyledons</taxon>
        <taxon>Gunneridae</taxon>
        <taxon>Pentapetalae</taxon>
        <taxon>rosids</taxon>
        <taxon>fabids</taxon>
        <taxon>Oxalidales</taxon>
        <taxon>Cephalotaceae</taxon>
        <taxon>Cephalotus</taxon>
    </lineage>
</organism>
<feature type="coiled-coil region" evidence="2">
    <location>
        <begin position="61"/>
        <end position="88"/>
    </location>
</feature>
<dbReference type="CDD" id="cd00303">
    <property type="entry name" value="retropepsin_like"/>
    <property type="match status" value="1"/>
</dbReference>
<dbReference type="EMBL" id="BDDD01009635">
    <property type="protein sequence ID" value="GAV92376.1"/>
    <property type="molecule type" value="Genomic_DNA"/>
</dbReference>
<protein>
    <recommendedName>
        <fullName evidence="3">Retropepsins domain-containing protein</fullName>
    </recommendedName>
</protein>
<dbReference type="InterPro" id="IPR043502">
    <property type="entry name" value="DNA/RNA_pol_sf"/>
</dbReference>
<keyword evidence="5" id="KW-1185">Reference proteome</keyword>
<evidence type="ECO:0000256" key="1">
    <source>
        <dbReference type="ARBA" id="ARBA00022801"/>
    </source>
</evidence>
<dbReference type="InterPro" id="IPR021109">
    <property type="entry name" value="Peptidase_aspartic_dom_sf"/>
</dbReference>
<dbReference type="Proteomes" id="UP000187406">
    <property type="component" value="Unassembled WGS sequence"/>
</dbReference>
<dbReference type="Gene3D" id="2.40.70.10">
    <property type="entry name" value="Acid Proteases"/>
    <property type="match status" value="1"/>
</dbReference>
<keyword evidence="1" id="KW-0378">Hydrolase</keyword>
<dbReference type="GO" id="GO:0016787">
    <property type="term" value="F:hydrolase activity"/>
    <property type="evidence" value="ECO:0007669"/>
    <property type="project" value="UniProtKB-KW"/>
</dbReference>
<evidence type="ECO:0000259" key="3">
    <source>
        <dbReference type="Pfam" id="PF00077"/>
    </source>
</evidence>
<evidence type="ECO:0000313" key="4">
    <source>
        <dbReference type="EMBL" id="GAV92376.1"/>
    </source>
</evidence>
<proteinExistence type="predicted"/>
<dbReference type="SUPFAM" id="SSF56672">
    <property type="entry name" value="DNA/RNA polymerases"/>
    <property type="match status" value="1"/>
</dbReference>
<sequence>MINTDKQKETNLLIKLADKIDNPELKLEYLLKLKDLITNEPSTSMNQPYTLQKIFQRFEDSSKQNITIQELQKEIKDTKQELQKFKQKTKKQIICLEQILLQKHSSSSSSDKEGEQINPIEDQGETSTKFINLIERITYQKWHVNITVTIQDSFKLQPIALIDSGAQMNCIQEGLIPTKYFEKTKQKLSTANGEDLIVNFKVTNVHICNEGICIKQSFILVKDLDIGIILGQPFLEIIKPFKVTNEGITTKLFHQKILFAFNEKPIIKDIHLLKTFSLFMEHYVNLIKTKENHLYSMKQELSNKKLENQLQNSQIKEKIDSIKNNMIKNICSNLPDAFLQKKRHMVSLPNEKNFIEQNIPTKTKPIQITYELMRYCKKEIQELLNKKLIEPSKSFWSCTTFCVQKSVINYKTIKIRIHASFGRYEWTITILSSQNASRRIQKIMNDFFKPFSSFPIEYTKISIVKNGIIFVYFTKPLYTHSKICFIFQKNSKRHYQ</sequence>
<comment type="caution">
    <text evidence="4">The sequence shown here is derived from an EMBL/GenBank/DDBJ whole genome shotgun (WGS) entry which is preliminary data.</text>
</comment>
<dbReference type="InParanoid" id="A0A1Q3DIL0"/>
<dbReference type="AlphaFoldDB" id="A0A1Q3DIL0"/>
<gene>
    <name evidence="4" type="ORF">CFOL_v3_35755</name>
</gene>
<evidence type="ECO:0000313" key="5">
    <source>
        <dbReference type="Proteomes" id="UP000187406"/>
    </source>
</evidence>
<dbReference type="SUPFAM" id="SSF50630">
    <property type="entry name" value="Acid proteases"/>
    <property type="match status" value="1"/>
</dbReference>